<dbReference type="InterPro" id="IPR002885">
    <property type="entry name" value="PPR_rpt"/>
</dbReference>
<dbReference type="Proteomes" id="UP000076420">
    <property type="component" value="Unassembled WGS sequence"/>
</dbReference>
<feature type="repeat" description="PPR" evidence="9">
    <location>
        <begin position="486"/>
        <end position="520"/>
    </location>
</feature>
<dbReference type="InterPro" id="IPR043502">
    <property type="entry name" value="DNA/RNA_pol_sf"/>
</dbReference>
<comment type="similarity">
    <text evidence="1 10">Belongs to the phage and mitochondrial RNA polymerase family.</text>
</comment>
<accession>A0A2C9JVZ2</accession>
<dbReference type="GO" id="GO:0034245">
    <property type="term" value="C:mitochondrial DNA-directed RNA polymerase complex"/>
    <property type="evidence" value="ECO:0007669"/>
    <property type="project" value="TreeGrafter"/>
</dbReference>
<feature type="coiled-coil region" evidence="11">
    <location>
        <begin position="74"/>
        <end position="105"/>
    </location>
</feature>
<dbReference type="VEuPathDB" id="VectorBase:BGLB008898"/>
<comment type="function">
    <text evidence="10">DNA-dependent RNA polymerase catalyzes the transcription of DNA into RNA using the four ribonucleoside triphosphates as substrates.</text>
</comment>
<dbReference type="GO" id="GO:0001018">
    <property type="term" value="F:mitochondrial promoter sequence-specific DNA binding"/>
    <property type="evidence" value="ECO:0007669"/>
    <property type="project" value="TreeGrafter"/>
</dbReference>
<dbReference type="InterPro" id="IPR002092">
    <property type="entry name" value="DNA-dir_Rpol_phage-type"/>
</dbReference>
<dbReference type="InterPro" id="IPR029262">
    <property type="entry name" value="RPOL_N"/>
</dbReference>
<evidence type="ECO:0000256" key="9">
    <source>
        <dbReference type="PROSITE-ProRule" id="PRU00708"/>
    </source>
</evidence>
<evidence type="ECO:0000256" key="5">
    <source>
        <dbReference type="ARBA" id="ARBA00022695"/>
    </source>
</evidence>
<evidence type="ECO:0000256" key="6">
    <source>
        <dbReference type="ARBA" id="ARBA00022946"/>
    </source>
</evidence>
<comment type="catalytic activity">
    <reaction evidence="8 10">
        <text>RNA(n) + a ribonucleoside 5'-triphosphate = RNA(n+1) + diphosphate</text>
        <dbReference type="Rhea" id="RHEA:21248"/>
        <dbReference type="Rhea" id="RHEA-COMP:14527"/>
        <dbReference type="Rhea" id="RHEA-COMP:17342"/>
        <dbReference type="ChEBI" id="CHEBI:33019"/>
        <dbReference type="ChEBI" id="CHEBI:61557"/>
        <dbReference type="ChEBI" id="CHEBI:140395"/>
        <dbReference type="EC" id="2.7.7.6"/>
    </reaction>
</comment>
<dbReference type="KEGG" id="bgt:106070308"/>
<dbReference type="Gene3D" id="1.10.1320.10">
    <property type="entry name" value="DNA-directed RNA polymerase, N-terminal domain"/>
    <property type="match status" value="1"/>
</dbReference>
<keyword evidence="11" id="KW-0175">Coiled coil</keyword>
<dbReference type="Pfam" id="PF00940">
    <property type="entry name" value="RNA_pol"/>
    <property type="match status" value="1"/>
</dbReference>
<evidence type="ECO:0000259" key="12">
    <source>
        <dbReference type="SMART" id="SM01311"/>
    </source>
</evidence>
<keyword evidence="3 10" id="KW-0240">DNA-directed RNA polymerase</keyword>
<evidence type="ECO:0000256" key="7">
    <source>
        <dbReference type="ARBA" id="ARBA00023163"/>
    </source>
</evidence>
<dbReference type="EC" id="2.7.7.6" evidence="2 10"/>
<dbReference type="Pfam" id="PF14700">
    <property type="entry name" value="RPOL_N"/>
    <property type="match status" value="1"/>
</dbReference>
<name>A0A2C9JVZ2_BIOGL</name>
<organism evidence="13 14">
    <name type="scientific">Biomphalaria glabrata</name>
    <name type="common">Bloodfluke planorb</name>
    <name type="synonym">Freshwater snail</name>
    <dbReference type="NCBI Taxonomy" id="6526"/>
    <lineage>
        <taxon>Eukaryota</taxon>
        <taxon>Metazoa</taxon>
        <taxon>Spiralia</taxon>
        <taxon>Lophotrochozoa</taxon>
        <taxon>Mollusca</taxon>
        <taxon>Gastropoda</taxon>
        <taxon>Heterobranchia</taxon>
        <taxon>Euthyneura</taxon>
        <taxon>Panpulmonata</taxon>
        <taxon>Hygrophila</taxon>
        <taxon>Lymnaeoidea</taxon>
        <taxon>Planorbidae</taxon>
        <taxon>Biomphalaria</taxon>
    </lineage>
</organism>
<dbReference type="VEuPathDB" id="VectorBase:BGLAX_033761"/>
<protein>
    <recommendedName>
        <fullName evidence="2 10">DNA-directed RNA polymerase</fullName>
        <ecNumber evidence="2 10">2.7.7.6</ecNumber>
    </recommendedName>
</protein>
<evidence type="ECO:0000256" key="10">
    <source>
        <dbReference type="RuleBase" id="RU003805"/>
    </source>
</evidence>
<dbReference type="PROSITE" id="PS00900">
    <property type="entry name" value="RNA_POL_PHAGE_1"/>
    <property type="match status" value="1"/>
</dbReference>
<dbReference type="Gene3D" id="1.10.287.280">
    <property type="match status" value="1"/>
</dbReference>
<dbReference type="SMART" id="SM01311">
    <property type="entry name" value="RPOL_N"/>
    <property type="match status" value="1"/>
</dbReference>
<sequence length="1461" mass="166198">MFLGKIGADLYKKCIAARKDVRNVTLFTTKYKRFSSFSGVATSKAKSSVSVSHFTTAAKYNYSTSVRPQMTATLQQWKKKKRKSKAQQKNEMEQLQQDLVKILTKRAIQLVKNKSLLDAQRRVILTHAFTNMSGGNDGENHLSLISSESCESAALSKFINKSDFIAHQVEAHLTNPKRQNMGQHVKQQTLKALNGYQHAPARPASPTNTFLSSAVTLKHSAVKTQTKQPRSARKSFLYSELFPESLKSHSILPTKESNFESNFKNFVAEIEIARNKNIDVSHSWREEYHSTDAEKSPLSTDFVDENNTNTVQVTSALHPEVVIGGKVKQDLPIRRDSIKQQLTIPSDIPPSLSSPAIIPPSFITAHNTEHAVDVLYDACVHDGTVADSEEALEESSSVKSSATVAGVKGKYLKDGKTMRTSAKEADKVKVSHQNHKKYSKLSNLNVSNELQELIEKSFVDACCFSGNVLLAVRNLQYLSLKQKISSVDVFNRLIHSLAKKKDLKTVKILFAMIVKQGLSPTLQTYAACLECFGRMNKFDVVQCQKLISDARNKGLEIGEIANQCNFESDEFNFVLKAIKAVEPTFQPNPPHYDLKYKHELLTYLNTPNNEALEKNQYALDMSKSDMMQRVTAQLEMEQKGEVVVDSIYTNSKGNSEKMKCLQKKVLESWNKVLLDAFQERLISLEKKAKDNGNMTLYPYLKLLPPEDYVKIIFTCLRELFSSTEGYSPAQTTIKSMLGQAVNRRYNIAYKTAAGLDEKILTLYTNYMDSYLDKDYVLDNHRCMWLRAMGENFDTVNMDLSQKKWPGPIHKEIGNFLLDMILYDLKINANLLRPSLPQRMVPAFSTIYRPDITMLSSSEIKLHPIVARLFKVDSIESFTFDPSIVPMLSPPVPWVSKNIGGLMLGSPALIRMGYDMHHLDILKNVKDSQFPAVLDSLNTLSACAWIINKPVLDLQIEIFNSNGNPLLKISPPAADLPPLPTIKAEMTMKDKATVYRERMQLQQQKQDVHGLWCSDLYRLSIANKYRDEIFWFPHSMDFRGRTYPLPPHFNHLGSDNVRGMLLFAKGKRLGEKGYDWLKIHLVNLTGFKKRCSNQERLDYANSIMDLILDSADRPMTGNKWWQKADEPWQALACCMEIAKIERYTGRKEDYICHFPVHQDGSCNGLQHYAALGRDQTGAESVNLHPFENPKDVYSDVVELVEKIRKRDAEQGNEIAKVLEGFVKRKVIKQTIMTTVYGVTRFGAKLQIHRQLKDIKDFPIEQAWPASIYLTHTTFSCLREMFTATKDIQDWLTETARQISTFAPVDWNTPLGFPVLQPYFKKISKAETKHDKFKPNGMKQKNAFPPNFIHSLDSTHMMLTSLYCMHAGTTFVSVHDCYWTHACDVPIMNKICREQFVSMHKQPLLEDLSEHLIDQVKKYSQLPHLQEELKDKNVASLLKLLTDIPRRGTFDLNNVLKSTYFFS</sequence>
<dbReference type="InterPro" id="IPR037159">
    <property type="entry name" value="RNA_POL_N_sf"/>
</dbReference>
<dbReference type="PANTHER" id="PTHR10102">
    <property type="entry name" value="DNA-DIRECTED RNA POLYMERASE, MITOCHONDRIAL"/>
    <property type="match status" value="1"/>
</dbReference>
<gene>
    <name evidence="13" type="primary">106070308</name>
</gene>
<keyword evidence="6" id="KW-0809">Transit peptide</keyword>
<evidence type="ECO:0000256" key="3">
    <source>
        <dbReference type="ARBA" id="ARBA00022478"/>
    </source>
</evidence>
<evidence type="ECO:0000256" key="2">
    <source>
        <dbReference type="ARBA" id="ARBA00012418"/>
    </source>
</evidence>
<dbReference type="Gene3D" id="1.10.150.20">
    <property type="entry name" value="5' to 3' exonuclease, C-terminal subdomain"/>
    <property type="match status" value="1"/>
</dbReference>
<dbReference type="PANTHER" id="PTHR10102:SF0">
    <property type="entry name" value="DNA-DIRECTED RNA POLYMERASE, MITOCHONDRIAL"/>
    <property type="match status" value="1"/>
</dbReference>
<dbReference type="EnsemblMetazoa" id="BGLB008898-RB">
    <property type="protein sequence ID" value="BGLB008898-PB"/>
    <property type="gene ID" value="BGLB008898"/>
</dbReference>
<proteinExistence type="inferred from homology"/>
<dbReference type="STRING" id="6526.A0A2C9JVZ2"/>
<reference evidence="13" key="1">
    <citation type="submission" date="2020-05" db="UniProtKB">
        <authorList>
            <consortium name="EnsemblMetazoa"/>
        </authorList>
    </citation>
    <scope>IDENTIFICATION</scope>
    <source>
        <strain evidence="13">BB02</strain>
    </source>
</reference>
<dbReference type="InterPro" id="IPR011990">
    <property type="entry name" value="TPR-like_helical_dom_sf"/>
</dbReference>
<keyword evidence="7 10" id="KW-0804">Transcription</keyword>
<dbReference type="Gene3D" id="1.25.40.10">
    <property type="entry name" value="Tetratricopeptide repeat domain"/>
    <property type="match status" value="1"/>
</dbReference>
<keyword evidence="5 10" id="KW-0548">Nucleotidyltransferase</keyword>
<dbReference type="GO" id="GO:0003899">
    <property type="term" value="F:DNA-directed RNA polymerase activity"/>
    <property type="evidence" value="ECO:0007669"/>
    <property type="project" value="UniProtKB-EC"/>
</dbReference>
<dbReference type="PROSITE" id="PS51375">
    <property type="entry name" value="PPR"/>
    <property type="match status" value="1"/>
</dbReference>
<keyword evidence="4 10" id="KW-0808">Transferase</keyword>
<dbReference type="PROSITE" id="PS00489">
    <property type="entry name" value="RNA_POL_PHAGE_2"/>
    <property type="match status" value="1"/>
</dbReference>
<evidence type="ECO:0000313" key="13">
    <source>
        <dbReference type="EnsemblMetazoa" id="BGLB008898-PB"/>
    </source>
</evidence>
<dbReference type="OrthoDB" id="276422at2759"/>
<evidence type="ECO:0000256" key="4">
    <source>
        <dbReference type="ARBA" id="ARBA00022679"/>
    </source>
</evidence>
<dbReference type="SUPFAM" id="SSF56672">
    <property type="entry name" value="DNA/RNA polymerases"/>
    <property type="match status" value="1"/>
</dbReference>
<evidence type="ECO:0000256" key="8">
    <source>
        <dbReference type="ARBA" id="ARBA00048552"/>
    </source>
</evidence>
<evidence type="ECO:0000313" key="14">
    <source>
        <dbReference type="Proteomes" id="UP000076420"/>
    </source>
</evidence>
<dbReference type="FunFam" id="1.10.287.280:FF:000001">
    <property type="entry name" value="DNA-directed RNA polymerase"/>
    <property type="match status" value="1"/>
</dbReference>
<dbReference type="InterPro" id="IPR046950">
    <property type="entry name" value="DNA-dir_Rpol_C_phage-type"/>
</dbReference>
<feature type="domain" description="DNA-directed RNA polymerase N-terminal" evidence="12">
    <location>
        <begin position="631"/>
        <end position="941"/>
    </location>
</feature>
<evidence type="ECO:0000256" key="11">
    <source>
        <dbReference type="SAM" id="Coils"/>
    </source>
</evidence>
<evidence type="ECO:0000256" key="1">
    <source>
        <dbReference type="ARBA" id="ARBA00009493"/>
    </source>
</evidence>
<dbReference type="GO" id="GO:0006390">
    <property type="term" value="P:mitochondrial transcription"/>
    <property type="evidence" value="ECO:0007669"/>
    <property type="project" value="TreeGrafter"/>
</dbReference>